<gene>
    <name evidence="4" type="ORF">HP507_15650</name>
</gene>
<dbReference type="InterPro" id="IPR011234">
    <property type="entry name" value="Fumarylacetoacetase-like_C"/>
</dbReference>
<dbReference type="RefSeq" id="WP_175352711.1">
    <property type="nucleotide sequence ID" value="NZ_BAAAWQ010000001.1"/>
</dbReference>
<feature type="domain" description="Fumarylacetoacetase-like C-terminal" evidence="3">
    <location>
        <begin position="11"/>
        <end position="202"/>
    </location>
</feature>
<dbReference type="Gene3D" id="3.90.850.10">
    <property type="entry name" value="Fumarylacetoacetase-like, C-terminal domain"/>
    <property type="match status" value="1"/>
</dbReference>
<dbReference type="PANTHER" id="PTHR11820:SF112">
    <property type="entry name" value="FUMARYLACETOACETATE HYDROLASE FAMILY PROTEIN (AFU_ORTHOLOGUE AFUA_1G02370)-RELATED"/>
    <property type="match status" value="1"/>
</dbReference>
<organism evidence="4 5">
    <name type="scientific">Curtobacterium pusillum</name>
    <dbReference type="NCBI Taxonomy" id="69373"/>
    <lineage>
        <taxon>Bacteria</taxon>
        <taxon>Bacillati</taxon>
        <taxon>Actinomycetota</taxon>
        <taxon>Actinomycetes</taxon>
        <taxon>Micrococcales</taxon>
        <taxon>Microbacteriaceae</taxon>
        <taxon>Curtobacterium</taxon>
    </lineage>
</organism>
<accession>A0ABX2MB59</accession>
<evidence type="ECO:0000259" key="3">
    <source>
        <dbReference type="Pfam" id="PF01557"/>
    </source>
</evidence>
<reference evidence="4 5" key="1">
    <citation type="submission" date="2020-05" db="EMBL/GenBank/DDBJ databases">
        <title>Genome Sequencing of Type Strains.</title>
        <authorList>
            <person name="Lemaire J.F."/>
            <person name="Inderbitzin P."/>
            <person name="Gregorio O.A."/>
            <person name="Collins S.B."/>
            <person name="Wespe N."/>
            <person name="Knight-Connoni V."/>
        </authorList>
    </citation>
    <scope>NUCLEOTIDE SEQUENCE [LARGE SCALE GENOMIC DNA]</scope>
    <source>
        <strain evidence="4 5">ATCC 19096</strain>
    </source>
</reference>
<evidence type="ECO:0000313" key="4">
    <source>
        <dbReference type="EMBL" id="NUU15267.1"/>
    </source>
</evidence>
<evidence type="ECO:0000256" key="1">
    <source>
        <dbReference type="ARBA" id="ARBA00022723"/>
    </source>
</evidence>
<dbReference type="EMBL" id="JABMCE010000085">
    <property type="protein sequence ID" value="NUU15267.1"/>
    <property type="molecule type" value="Genomic_DNA"/>
</dbReference>
<keyword evidence="1" id="KW-0479">Metal-binding</keyword>
<feature type="region of interest" description="Disordered" evidence="2">
    <location>
        <begin position="244"/>
        <end position="268"/>
    </location>
</feature>
<proteinExistence type="predicted"/>
<dbReference type="PANTHER" id="PTHR11820">
    <property type="entry name" value="ACYLPYRUVASE"/>
    <property type="match status" value="1"/>
</dbReference>
<protein>
    <recommendedName>
        <fullName evidence="3">Fumarylacetoacetase-like C-terminal domain-containing protein</fullName>
    </recommendedName>
</protein>
<sequence length="268" mass="28117">MSGALVRPSKLIAVHLNYRSRAAERGKSPANPSYFLKAPSTITTSGAVVERPAGTRLLALEGEIAVVIGTRARRVGRADAWSHVGSVTAANDFGVYDLRYADPGSNVHSKGFDGFTPIGPELIDAAAVEPGDLHLRTWVNGEIVQDALTSEDMLFDPAFVIADLSRMMTLEPGDVILMGTPTGSSVVEPGDVVEVEVTAGDLSSGRLRSPIGTADHALDEAGALPRVDEATLDAAYGAGGIPESALALHTDRDRDRDRDHASTDGAHA</sequence>
<comment type="caution">
    <text evidence="4">The sequence shown here is derived from an EMBL/GenBank/DDBJ whole genome shotgun (WGS) entry which is preliminary data.</text>
</comment>
<evidence type="ECO:0000256" key="2">
    <source>
        <dbReference type="SAM" id="MobiDB-lite"/>
    </source>
</evidence>
<dbReference type="Proteomes" id="UP000573001">
    <property type="component" value="Unassembled WGS sequence"/>
</dbReference>
<dbReference type="InterPro" id="IPR036663">
    <property type="entry name" value="Fumarylacetoacetase_C_sf"/>
</dbReference>
<dbReference type="SUPFAM" id="SSF56529">
    <property type="entry name" value="FAH"/>
    <property type="match status" value="1"/>
</dbReference>
<name>A0ABX2MB59_9MICO</name>
<evidence type="ECO:0000313" key="5">
    <source>
        <dbReference type="Proteomes" id="UP000573001"/>
    </source>
</evidence>
<feature type="compositionally biased region" description="Basic and acidic residues" evidence="2">
    <location>
        <begin position="249"/>
        <end position="268"/>
    </location>
</feature>
<dbReference type="Pfam" id="PF01557">
    <property type="entry name" value="FAA_hydrolase"/>
    <property type="match status" value="1"/>
</dbReference>
<keyword evidence="5" id="KW-1185">Reference proteome</keyword>